<protein>
    <submittedName>
        <fullName evidence="1">Putative glutamine amidotransferase</fullName>
    </submittedName>
</protein>
<dbReference type="GO" id="GO:0006598">
    <property type="term" value="P:polyamine catabolic process"/>
    <property type="evidence" value="ECO:0007669"/>
    <property type="project" value="TreeGrafter"/>
</dbReference>
<dbReference type="Proteomes" id="UP000199064">
    <property type="component" value="Unassembled WGS sequence"/>
</dbReference>
<dbReference type="AlphaFoldDB" id="A0A1H4MRW4"/>
<dbReference type="CDD" id="cd01745">
    <property type="entry name" value="GATase1_2"/>
    <property type="match status" value="1"/>
</dbReference>
<evidence type="ECO:0000313" key="2">
    <source>
        <dbReference type="Proteomes" id="UP000199064"/>
    </source>
</evidence>
<keyword evidence="2" id="KW-1185">Reference proteome</keyword>
<dbReference type="Pfam" id="PF07722">
    <property type="entry name" value="Peptidase_C26"/>
    <property type="match status" value="1"/>
</dbReference>
<dbReference type="InterPro" id="IPR044668">
    <property type="entry name" value="PuuD-like"/>
</dbReference>
<sequence length="252" mass="26913">MPALPVVGVIACRRSVEGEDAQIVKERYLDAVRQNADALPLIVPNNLDADDVINLLPRIDALLLTGSNSNIAPSRYGSTQAQRGMLDVTRDNATARLIDAAVERGTPLFGICRGLQEINVAFGGSLADERDIGTQEFSHHAPDDASLEAMFAHAHGATVVPGAAFEKVLGVSGQIAVNSVHYQRIDRLGHGLAATVHADDGVIEAVAASGTRAPVFAVQWHPEWPVNQHPHDIAFWRYVGEQARLGARSNGA</sequence>
<organism evidence="1 2">
    <name type="scientific">Nitratireductor aquibiodomus</name>
    <dbReference type="NCBI Taxonomy" id="204799"/>
    <lineage>
        <taxon>Bacteria</taxon>
        <taxon>Pseudomonadati</taxon>
        <taxon>Pseudomonadota</taxon>
        <taxon>Alphaproteobacteria</taxon>
        <taxon>Hyphomicrobiales</taxon>
        <taxon>Phyllobacteriaceae</taxon>
        <taxon>Nitratireductor</taxon>
    </lineage>
</organism>
<proteinExistence type="predicted"/>
<dbReference type="SUPFAM" id="SSF52317">
    <property type="entry name" value="Class I glutamine amidotransferase-like"/>
    <property type="match status" value="1"/>
</dbReference>
<dbReference type="GO" id="GO:0016740">
    <property type="term" value="F:transferase activity"/>
    <property type="evidence" value="ECO:0007669"/>
    <property type="project" value="UniProtKB-KW"/>
</dbReference>
<dbReference type="EMBL" id="FNSL01000001">
    <property type="protein sequence ID" value="SEB85255.1"/>
    <property type="molecule type" value="Genomic_DNA"/>
</dbReference>
<name>A0A1H4MRW4_9HYPH</name>
<keyword evidence="1" id="KW-0315">Glutamine amidotransferase</keyword>
<keyword evidence="1" id="KW-0808">Transferase</keyword>
<dbReference type="GO" id="GO:0005829">
    <property type="term" value="C:cytosol"/>
    <property type="evidence" value="ECO:0007669"/>
    <property type="project" value="TreeGrafter"/>
</dbReference>
<dbReference type="PANTHER" id="PTHR43235">
    <property type="entry name" value="GLUTAMINE AMIDOTRANSFERASE PB2B2.05-RELATED"/>
    <property type="match status" value="1"/>
</dbReference>
<evidence type="ECO:0000313" key="1">
    <source>
        <dbReference type="EMBL" id="SEB85255.1"/>
    </source>
</evidence>
<dbReference type="RefSeq" id="WP_090329588.1">
    <property type="nucleotide sequence ID" value="NZ_FNSL01000001.1"/>
</dbReference>
<dbReference type="PROSITE" id="PS51273">
    <property type="entry name" value="GATASE_TYPE_1"/>
    <property type="match status" value="1"/>
</dbReference>
<dbReference type="InterPro" id="IPR011697">
    <property type="entry name" value="Peptidase_C26"/>
</dbReference>
<dbReference type="GO" id="GO:0033969">
    <property type="term" value="F:gamma-glutamyl-gamma-aminobutyrate hydrolase activity"/>
    <property type="evidence" value="ECO:0007669"/>
    <property type="project" value="TreeGrafter"/>
</dbReference>
<accession>A0A1H4MRW4</accession>
<reference evidence="2" key="1">
    <citation type="submission" date="2016-10" db="EMBL/GenBank/DDBJ databases">
        <authorList>
            <person name="Varghese N."/>
            <person name="Submissions S."/>
        </authorList>
    </citation>
    <scope>NUCLEOTIDE SEQUENCE [LARGE SCALE GENOMIC DNA]</scope>
    <source>
        <strain evidence="2">ES.061</strain>
    </source>
</reference>
<dbReference type="InterPro" id="IPR029062">
    <property type="entry name" value="Class_I_gatase-like"/>
</dbReference>
<dbReference type="Gene3D" id="3.40.50.880">
    <property type="match status" value="1"/>
</dbReference>
<dbReference type="PANTHER" id="PTHR43235:SF1">
    <property type="entry name" value="GLUTAMINE AMIDOTRANSFERASE PB2B2.05-RELATED"/>
    <property type="match status" value="1"/>
</dbReference>
<gene>
    <name evidence="1" type="ORF">SAMN05216452_3427</name>
</gene>